<keyword evidence="1" id="KW-1133">Transmembrane helix</keyword>
<dbReference type="InterPro" id="IPR036259">
    <property type="entry name" value="MFS_trans_sf"/>
</dbReference>
<evidence type="ECO:0000256" key="1">
    <source>
        <dbReference type="SAM" id="Phobius"/>
    </source>
</evidence>
<feature type="transmembrane region" description="Helical" evidence="1">
    <location>
        <begin position="148"/>
        <end position="166"/>
    </location>
</feature>
<dbReference type="EMBL" id="CAFBIZ010000080">
    <property type="protein sequence ID" value="CAB4849336.1"/>
    <property type="molecule type" value="Genomic_DNA"/>
</dbReference>
<protein>
    <submittedName>
        <fullName evidence="3">Unannotated protein</fullName>
    </submittedName>
</protein>
<gene>
    <name evidence="3" type="ORF">UFOPK3268_00756</name>
</gene>
<feature type="transmembrane region" description="Helical" evidence="1">
    <location>
        <begin position="178"/>
        <end position="198"/>
    </location>
</feature>
<dbReference type="InterPro" id="IPR020846">
    <property type="entry name" value="MFS_dom"/>
</dbReference>
<dbReference type="Pfam" id="PF07690">
    <property type="entry name" value="MFS_1"/>
    <property type="match status" value="1"/>
</dbReference>
<dbReference type="SUPFAM" id="SSF103473">
    <property type="entry name" value="MFS general substrate transporter"/>
    <property type="match status" value="1"/>
</dbReference>
<dbReference type="PROSITE" id="PS50850">
    <property type="entry name" value="MFS"/>
    <property type="match status" value="1"/>
</dbReference>
<feature type="transmembrane region" description="Helical" evidence="1">
    <location>
        <begin position="91"/>
        <end position="109"/>
    </location>
</feature>
<feature type="transmembrane region" description="Helical" evidence="1">
    <location>
        <begin position="353"/>
        <end position="372"/>
    </location>
</feature>
<organism evidence="3">
    <name type="scientific">freshwater metagenome</name>
    <dbReference type="NCBI Taxonomy" id="449393"/>
    <lineage>
        <taxon>unclassified sequences</taxon>
        <taxon>metagenomes</taxon>
        <taxon>ecological metagenomes</taxon>
    </lineage>
</organism>
<feature type="transmembrane region" description="Helical" evidence="1">
    <location>
        <begin position="378"/>
        <end position="399"/>
    </location>
</feature>
<keyword evidence="1" id="KW-0812">Transmembrane</keyword>
<dbReference type="Gene3D" id="1.20.1250.20">
    <property type="entry name" value="MFS general substrate transporter like domains"/>
    <property type="match status" value="1"/>
</dbReference>
<keyword evidence="1" id="KW-0472">Membrane</keyword>
<feature type="transmembrane region" description="Helical" evidence="1">
    <location>
        <begin position="230"/>
        <end position="252"/>
    </location>
</feature>
<feature type="domain" description="Major facilitator superfamily (MFS) profile" evidence="2">
    <location>
        <begin position="25"/>
        <end position="403"/>
    </location>
</feature>
<dbReference type="InterPro" id="IPR011701">
    <property type="entry name" value="MFS"/>
</dbReference>
<accession>A0A6J7BUE9</accession>
<evidence type="ECO:0000259" key="2">
    <source>
        <dbReference type="PROSITE" id="PS50850"/>
    </source>
</evidence>
<feature type="transmembrane region" description="Helical" evidence="1">
    <location>
        <begin position="314"/>
        <end position="333"/>
    </location>
</feature>
<feature type="transmembrane region" description="Helical" evidence="1">
    <location>
        <begin position="289"/>
        <end position="308"/>
    </location>
</feature>
<dbReference type="PANTHER" id="PTHR42910">
    <property type="entry name" value="TRANSPORTER SCO4007-RELATED"/>
    <property type="match status" value="1"/>
</dbReference>
<evidence type="ECO:0000313" key="3">
    <source>
        <dbReference type="EMBL" id="CAB4849336.1"/>
    </source>
</evidence>
<sequence length="405" mass="42367">MSGLTAAQGDSANPVEAEPRLSGSLLVVMAVASGAIVANLYYLQPLLEQITQHFGVSTLDGSLLNTLIQISYALGLAFLVPLGDRLPRNRFATGVFALSAVSLAVAALVPSFGLLALITCFIGLLSVGGQILIPFAADLAEPSRRGRVVGRMMTGLLGGVLLSRTVSGFVSELGGWHAVYYVAAAVMAVLAVLLHFMLPAERERAFIPYRTLVSGSLRLLVTLPELRRRAWLGAMAFGAFSVLWSTLAFYLSAPPFNYSPGLIGAFGLLGFGGLLAANAAGRLADDKRSGLTTMVSAVLLVVSFALSMLGSTSILFIAVGIIVLDIGVQGVHITNQTIIYALAPEARSRINSAYMVCYFAGGALGSFLGGIVYASSGWTGSCILGICVGLAVLIPAYFWRKPLAS</sequence>
<feature type="transmembrane region" description="Helical" evidence="1">
    <location>
        <begin position="258"/>
        <end position="277"/>
    </location>
</feature>
<dbReference type="AlphaFoldDB" id="A0A6J7BUE9"/>
<dbReference type="CDD" id="cd17324">
    <property type="entry name" value="MFS_NepI_like"/>
    <property type="match status" value="1"/>
</dbReference>
<name>A0A6J7BUE9_9ZZZZ</name>
<feature type="transmembrane region" description="Helical" evidence="1">
    <location>
        <begin position="115"/>
        <end position="136"/>
    </location>
</feature>
<feature type="transmembrane region" description="Helical" evidence="1">
    <location>
        <begin position="63"/>
        <end position="82"/>
    </location>
</feature>
<feature type="transmembrane region" description="Helical" evidence="1">
    <location>
        <begin position="21"/>
        <end position="43"/>
    </location>
</feature>
<reference evidence="3" key="1">
    <citation type="submission" date="2020-05" db="EMBL/GenBank/DDBJ databases">
        <authorList>
            <person name="Chiriac C."/>
            <person name="Salcher M."/>
            <person name="Ghai R."/>
            <person name="Kavagutti S V."/>
        </authorList>
    </citation>
    <scope>NUCLEOTIDE SEQUENCE</scope>
</reference>
<dbReference type="GO" id="GO:0022857">
    <property type="term" value="F:transmembrane transporter activity"/>
    <property type="evidence" value="ECO:0007669"/>
    <property type="project" value="InterPro"/>
</dbReference>
<proteinExistence type="predicted"/>
<dbReference type="PANTHER" id="PTHR42910:SF1">
    <property type="entry name" value="MAJOR FACILITATOR SUPERFAMILY (MFS) PROFILE DOMAIN-CONTAINING PROTEIN"/>
    <property type="match status" value="1"/>
</dbReference>